<keyword evidence="5" id="KW-1185">Reference proteome</keyword>
<dbReference type="InterPro" id="IPR012934">
    <property type="entry name" value="Znf_AD"/>
</dbReference>
<name>A0AAR5Q1T9_DENPD</name>
<dbReference type="Gene3D" id="3.30.160.60">
    <property type="entry name" value="Classic Zinc Finger"/>
    <property type="match status" value="1"/>
</dbReference>
<dbReference type="AlphaFoldDB" id="A0AAR5Q1T9"/>
<evidence type="ECO:0000256" key="1">
    <source>
        <dbReference type="SAM" id="MobiDB-lite"/>
    </source>
</evidence>
<feature type="domain" description="C2H2-type" evidence="2">
    <location>
        <begin position="286"/>
        <end position="309"/>
    </location>
</feature>
<dbReference type="GeneID" id="109542416"/>
<dbReference type="KEGG" id="dpa:109542416"/>
<protein>
    <recommendedName>
        <fullName evidence="6">ZAD domain-containing protein</fullName>
    </recommendedName>
</protein>
<evidence type="ECO:0000313" key="5">
    <source>
        <dbReference type="Proteomes" id="UP000019118"/>
    </source>
</evidence>
<reference evidence="4" key="2">
    <citation type="submission" date="2024-08" db="UniProtKB">
        <authorList>
            <consortium name="EnsemblMetazoa"/>
        </authorList>
    </citation>
    <scope>IDENTIFICATION</scope>
</reference>
<feature type="region of interest" description="Disordered" evidence="1">
    <location>
        <begin position="187"/>
        <end position="227"/>
    </location>
</feature>
<feature type="compositionally biased region" description="Polar residues" evidence="1">
    <location>
        <begin position="187"/>
        <end position="198"/>
    </location>
</feature>
<dbReference type="GO" id="GO:0008270">
    <property type="term" value="F:zinc ion binding"/>
    <property type="evidence" value="ECO:0007669"/>
    <property type="project" value="InterPro"/>
</dbReference>
<dbReference type="SMART" id="SM00355">
    <property type="entry name" value="ZnF_C2H2"/>
    <property type="match status" value="3"/>
</dbReference>
<feature type="region of interest" description="Disordered" evidence="1">
    <location>
        <begin position="133"/>
        <end position="169"/>
    </location>
</feature>
<organism evidence="4 5">
    <name type="scientific">Dendroctonus ponderosae</name>
    <name type="common">Mountain pine beetle</name>
    <dbReference type="NCBI Taxonomy" id="77166"/>
    <lineage>
        <taxon>Eukaryota</taxon>
        <taxon>Metazoa</taxon>
        <taxon>Ecdysozoa</taxon>
        <taxon>Arthropoda</taxon>
        <taxon>Hexapoda</taxon>
        <taxon>Insecta</taxon>
        <taxon>Pterygota</taxon>
        <taxon>Neoptera</taxon>
        <taxon>Endopterygota</taxon>
        <taxon>Coleoptera</taxon>
        <taxon>Polyphaga</taxon>
        <taxon>Cucujiformia</taxon>
        <taxon>Curculionidae</taxon>
        <taxon>Scolytinae</taxon>
        <taxon>Dendroctonus</taxon>
    </lineage>
</organism>
<feature type="domain" description="C2H2-type" evidence="2">
    <location>
        <begin position="334"/>
        <end position="357"/>
    </location>
</feature>
<dbReference type="EnsemblMetazoa" id="XM_019911640.1">
    <property type="protein sequence ID" value="XP_019767199.1"/>
    <property type="gene ID" value="LOC109542416"/>
</dbReference>
<proteinExistence type="predicted"/>
<feature type="domain" description="ZAD" evidence="3">
    <location>
        <begin position="5"/>
        <end position="76"/>
    </location>
</feature>
<accession>A0AAR5Q1T9</accession>
<evidence type="ECO:0000259" key="3">
    <source>
        <dbReference type="SMART" id="SM00868"/>
    </source>
</evidence>
<evidence type="ECO:0008006" key="6">
    <source>
        <dbReference type="Google" id="ProtNLM"/>
    </source>
</evidence>
<evidence type="ECO:0000259" key="2">
    <source>
        <dbReference type="SMART" id="SM00355"/>
    </source>
</evidence>
<reference evidence="5" key="1">
    <citation type="journal article" date="2013" name="Genome Biol.">
        <title>Draft genome of the mountain pine beetle, Dendroctonus ponderosae Hopkins, a major forest pest.</title>
        <authorList>
            <person name="Keeling C.I."/>
            <person name="Yuen M.M."/>
            <person name="Liao N.Y."/>
            <person name="Docking T.R."/>
            <person name="Chan S.K."/>
            <person name="Taylor G.A."/>
            <person name="Palmquist D.L."/>
            <person name="Jackman S.D."/>
            <person name="Nguyen A."/>
            <person name="Li M."/>
            <person name="Henderson H."/>
            <person name="Janes J.K."/>
            <person name="Zhao Y."/>
            <person name="Pandoh P."/>
            <person name="Moore R."/>
            <person name="Sperling F.A."/>
            <person name="Huber D.P."/>
            <person name="Birol I."/>
            <person name="Jones S.J."/>
            <person name="Bohlmann J."/>
        </authorList>
    </citation>
    <scope>NUCLEOTIDE SEQUENCE</scope>
</reference>
<dbReference type="InterPro" id="IPR013087">
    <property type="entry name" value="Znf_C2H2_type"/>
</dbReference>
<sequence length="371" mass="41663">MVKYLCITCLYVGTDRVSFKTLDTIKPVLELFVPEIKSTSANGGSSLVCEQCFFFVKTVEQFRRRCAQSQQKISALNIEKNSSPTKASIGEVDSTSAAARLNNRRRSCLERAGQRELRSYSVTCSYAPVEEAELKASSPAQKVRRQSNDDESAESVDTHNDDNDDDDDYYITRQDLVSAGILPEITGSASVDAKSQPSEAEESPKVSSNEPTAKKKKTVEYTPSLKASSNNPNTKCSACWNRCSLNRQQGKTARCDYCNFFSMEKASLLKHLDTCHQELATPISLLSCQQCSFKCHSLIQLSIHRVKQHEEPANCSFRVEESNSTNRKHDLEDNYCLECVTIFLTVENYQEHMVEKHKRAVCSCCEQLFSL</sequence>
<dbReference type="Proteomes" id="UP000019118">
    <property type="component" value="Unassembled WGS sequence"/>
</dbReference>
<evidence type="ECO:0000313" key="4">
    <source>
        <dbReference type="EnsemblMetazoa" id="XP_019767199.1"/>
    </source>
</evidence>
<dbReference type="GO" id="GO:0005634">
    <property type="term" value="C:nucleus"/>
    <property type="evidence" value="ECO:0007669"/>
    <property type="project" value="InterPro"/>
</dbReference>
<dbReference type="SMART" id="SM00868">
    <property type="entry name" value="zf-AD"/>
    <property type="match status" value="1"/>
</dbReference>
<feature type="domain" description="C2H2-type" evidence="2">
    <location>
        <begin position="253"/>
        <end position="276"/>
    </location>
</feature>